<dbReference type="Proteomes" id="UP001295684">
    <property type="component" value="Unassembled WGS sequence"/>
</dbReference>
<keyword evidence="2" id="KW-1185">Reference proteome</keyword>
<reference evidence="1" key="1">
    <citation type="submission" date="2023-07" db="EMBL/GenBank/DDBJ databases">
        <authorList>
            <consortium name="AG Swart"/>
            <person name="Singh M."/>
            <person name="Singh A."/>
            <person name="Seah K."/>
            <person name="Emmerich C."/>
        </authorList>
    </citation>
    <scope>NUCLEOTIDE SEQUENCE</scope>
    <source>
        <strain evidence="1">DP1</strain>
    </source>
</reference>
<dbReference type="AlphaFoldDB" id="A0AAD1XJN3"/>
<comment type="caution">
    <text evidence="1">The sequence shown here is derived from an EMBL/GenBank/DDBJ whole genome shotgun (WGS) entry which is preliminary data.</text>
</comment>
<accession>A0AAD1XJN3</accession>
<gene>
    <name evidence="1" type="ORF">ECRASSUSDP1_LOCUS15256</name>
</gene>
<protein>
    <submittedName>
        <fullName evidence="1">Uncharacterized protein</fullName>
    </submittedName>
</protein>
<organism evidence="1 2">
    <name type="scientific">Euplotes crassus</name>
    <dbReference type="NCBI Taxonomy" id="5936"/>
    <lineage>
        <taxon>Eukaryota</taxon>
        <taxon>Sar</taxon>
        <taxon>Alveolata</taxon>
        <taxon>Ciliophora</taxon>
        <taxon>Intramacronucleata</taxon>
        <taxon>Spirotrichea</taxon>
        <taxon>Hypotrichia</taxon>
        <taxon>Euplotida</taxon>
        <taxon>Euplotidae</taxon>
        <taxon>Moneuplotes</taxon>
    </lineage>
</organism>
<evidence type="ECO:0000313" key="2">
    <source>
        <dbReference type="Proteomes" id="UP001295684"/>
    </source>
</evidence>
<name>A0AAD1XJN3_EUPCR</name>
<proteinExistence type="predicted"/>
<evidence type="ECO:0000313" key="1">
    <source>
        <dbReference type="EMBL" id="CAI2373907.1"/>
    </source>
</evidence>
<sequence>MTQPNKKTSENLQIFQCNFSKDHNCDCLLHREAKVQVKNPSRGRRRLFLEFLCRNDKITVKKLEREKQIIARNIYKNNDTTIFNRKLLLNLGLEKQSCVRKQGIREKTCRKLQFSRKRGISSGAKVSFIKSVRDRKSTVDQTDFMMKRAVRGVDIPEKKTASKISLKYLKNFKYGKSPKRTFRLIKLGCKKLNKSLQSISKEYSTCKSSLTTLAKNLKQFHFKRPESPLKELLDTTSKYGAYT</sequence>
<dbReference type="EMBL" id="CAMPGE010015275">
    <property type="protein sequence ID" value="CAI2373907.1"/>
    <property type="molecule type" value="Genomic_DNA"/>
</dbReference>